<dbReference type="GO" id="GO:0030894">
    <property type="term" value="C:replisome"/>
    <property type="evidence" value="ECO:0007669"/>
    <property type="project" value="TreeGrafter"/>
</dbReference>
<dbReference type="FunFam" id="3.40.50.300:FF:000296">
    <property type="entry name" value="ATP-dependent DNA helicase RecQ"/>
    <property type="match status" value="1"/>
</dbReference>
<dbReference type="GO" id="GO:0043590">
    <property type="term" value="C:bacterial nucleoid"/>
    <property type="evidence" value="ECO:0007669"/>
    <property type="project" value="TreeGrafter"/>
</dbReference>
<dbReference type="EMBL" id="JAKTTI010000001">
    <property type="protein sequence ID" value="MCH1623989.1"/>
    <property type="molecule type" value="Genomic_DNA"/>
</dbReference>
<evidence type="ECO:0000259" key="17">
    <source>
        <dbReference type="PROSITE" id="PS50967"/>
    </source>
</evidence>
<dbReference type="NCBIfam" id="TIGR01389">
    <property type="entry name" value="recQ"/>
    <property type="match status" value="1"/>
</dbReference>
<keyword evidence="13" id="KW-0234">DNA repair</keyword>
<protein>
    <recommendedName>
        <fullName evidence="16">DNA helicase RecQ</fullName>
        <ecNumber evidence="16">5.6.2.4</ecNumber>
    </recommendedName>
</protein>
<evidence type="ECO:0000256" key="8">
    <source>
        <dbReference type="ARBA" id="ARBA00022806"/>
    </source>
</evidence>
<keyword evidence="5" id="KW-0547">Nucleotide-binding</keyword>
<dbReference type="InterPro" id="IPR011545">
    <property type="entry name" value="DEAD/DEAH_box_helicase_dom"/>
</dbReference>
<dbReference type="SMART" id="SM00487">
    <property type="entry name" value="DEXDc"/>
    <property type="match status" value="1"/>
</dbReference>
<dbReference type="EC" id="5.6.2.4" evidence="16"/>
<dbReference type="PROSITE" id="PS51192">
    <property type="entry name" value="HELICASE_ATP_BIND_1"/>
    <property type="match status" value="1"/>
</dbReference>
<evidence type="ECO:0000259" key="19">
    <source>
        <dbReference type="PROSITE" id="PS51194"/>
    </source>
</evidence>
<dbReference type="InterPro" id="IPR027417">
    <property type="entry name" value="P-loop_NTPase"/>
</dbReference>
<evidence type="ECO:0000256" key="9">
    <source>
        <dbReference type="ARBA" id="ARBA00022833"/>
    </source>
</evidence>
<dbReference type="FunFam" id="1.10.150.80:FF:000002">
    <property type="entry name" value="ATP-dependent DNA helicase RecQ"/>
    <property type="match status" value="1"/>
</dbReference>
<keyword evidence="7 20" id="KW-0378">Hydrolase</keyword>
<dbReference type="NCBIfam" id="TIGR00614">
    <property type="entry name" value="recQ_fam"/>
    <property type="match status" value="1"/>
</dbReference>
<feature type="domain" description="Helicase C-terminal" evidence="19">
    <location>
        <begin position="215"/>
        <end position="363"/>
    </location>
</feature>
<evidence type="ECO:0000256" key="4">
    <source>
        <dbReference type="ARBA" id="ARBA00022723"/>
    </source>
</evidence>
<dbReference type="GO" id="GO:0006260">
    <property type="term" value="P:DNA replication"/>
    <property type="evidence" value="ECO:0007669"/>
    <property type="project" value="InterPro"/>
</dbReference>
<dbReference type="GO" id="GO:0009432">
    <property type="term" value="P:SOS response"/>
    <property type="evidence" value="ECO:0007669"/>
    <property type="project" value="UniProtKB-UniRule"/>
</dbReference>
<dbReference type="InterPro" id="IPR036388">
    <property type="entry name" value="WH-like_DNA-bd_sf"/>
</dbReference>
<feature type="domain" description="HRDC" evidence="17">
    <location>
        <begin position="512"/>
        <end position="592"/>
    </location>
</feature>
<dbReference type="PROSITE" id="PS50967">
    <property type="entry name" value="HRDC"/>
    <property type="match status" value="1"/>
</dbReference>
<dbReference type="InterPro" id="IPR044876">
    <property type="entry name" value="HRDC_dom_sf"/>
</dbReference>
<evidence type="ECO:0000256" key="11">
    <source>
        <dbReference type="ARBA" id="ARBA00023125"/>
    </source>
</evidence>
<dbReference type="SMART" id="SM00490">
    <property type="entry name" value="HELICc"/>
    <property type="match status" value="1"/>
</dbReference>
<keyword evidence="6" id="KW-0227">DNA damage</keyword>
<gene>
    <name evidence="20" type="primary">recQ</name>
    <name evidence="20" type="ORF">MJG50_01510</name>
</gene>
<keyword evidence="21" id="KW-1185">Reference proteome</keyword>
<name>A0AAW5DZY2_9BACI</name>
<dbReference type="GO" id="GO:0046872">
    <property type="term" value="F:metal ion binding"/>
    <property type="evidence" value="ECO:0007669"/>
    <property type="project" value="UniProtKB-KW"/>
</dbReference>
<dbReference type="AlphaFoldDB" id="A0AAW5DZY2"/>
<keyword evidence="11" id="KW-0238">DNA-binding</keyword>
<evidence type="ECO:0000256" key="5">
    <source>
        <dbReference type="ARBA" id="ARBA00022741"/>
    </source>
</evidence>
<keyword evidence="14" id="KW-0413">Isomerase</keyword>
<comment type="caution">
    <text evidence="20">The sequence shown here is derived from an EMBL/GenBank/DDBJ whole genome shotgun (WGS) entry which is preliminary data.</text>
</comment>
<dbReference type="InterPro" id="IPR002121">
    <property type="entry name" value="HRDC_dom"/>
</dbReference>
<dbReference type="Pfam" id="PF09382">
    <property type="entry name" value="RQC"/>
    <property type="match status" value="1"/>
</dbReference>
<dbReference type="GO" id="GO:0009378">
    <property type="term" value="F:four-way junction helicase activity"/>
    <property type="evidence" value="ECO:0007669"/>
    <property type="project" value="TreeGrafter"/>
</dbReference>
<dbReference type="InterPro" id="IPR032284">
    <property type="entry name" value="RecQ_Zn-bd"/>
</dbReference>
<dbReference type="InterPro" id="IPR006293">
    <property type="entry name" value="DNA_helicase_ATP-dep_RecQ_bac"/>
</dbReference>
<evidence type="ECO:0000256" key="7">
    <source>
        <dbReference type="ARBA" id="ARBA00022801"/>
    </source>
</evidence>
<dbReference type="GO" id="GO:0005524">
    <property type="term" value="F:ATP binding"/>
    <property type="evidence" value="ECO:0007669"/>
    <property type="project" value="UniProtKB-KW"/>
</dbReference>
<proteinExistence type="inferred from homology"/>
<comment type="cofactor">
    <cofactor evidence="1">
        <name>Mg(2+)</name>
        <dbReference type="ChEBI" id="CHEBI:18420"/>
    </cofactor>
</comment>
<dbReference type="SUPFAM" id="SSF46785">
    <property type="entry name" value="Winged helix' DNA-binding domain"/>
    <property type="match status" value="1"/>
</dbReference>
<evidence type="ECO:0000256" key="3">
    <source>
        <dbReference type="ARBA" id="ARBA00005446"/>
    </source>
</evidence>
<dbReference type="GO" id="GO:0006281">
    <property type="term" value="P:DNA repair"/>
    <property type="evidence" value="ECO:0007669"/>
    <property type="project" value="UniProtKB-KW"/>
</dbReference>
<dbReference type="CDD" id="cd18794">
    <property type="entry name" value="SF2_C_RecQ"/>
    <property type="match status" value="1"/>
</dbReference>
<dbReference type="GO" id="GO:0016787">
    <property type="term" value="F:hydrolase activity"/>
    <property type="evidence" value="ECO:0007669"/>
    <property type="project" value="UniProtKB-KW"/>
</dbReference>
<dbReference type="Gene3D" id="3.40.50.300">
    <property type="entry name" value="P-loop containing nucleotide triphosphate hydrolases"/>
    <property type="match status" value="2"/>
</dbReference>
<dbReference type="Pfam" id="PF00271">
    <property type="entry name" value="Helicase_C"/>
    <property type="match status" value="1"/>
</dbReference>
<dbReference type="CDD" id="cd17920">
    <property type="entry name" value="DEXHc_RecQ"/>
    <property type="match status" value="1"/>
</dbReference>
<dbReference type="Pfam" id="PF00270">
    <property type="entry name" value="DEAD"/>
    <property type="match status" value="1"/>
</dbReference>
<dbReference type="Gene3D" id="1.10.150.80">
    <property type="entry name" value="HRDC domain"/>
    <property type="match status" value="1"/>
</dbReference>
<dbReference type="PANTHER" id="PTHR13710">
    <property type="entry name" value="DNA HELICASE RECQ FAMILY MEMBER"/>
    <property type="match status" value="1"/>
</dbReference>
<dbReference type="SUPFAM" id="SSF52540">
    <property type="entry name" value="P-loop containing nucleoside triphosphate hydrolases"/>
    <property type="match status" value="1"/>
</dbReference>
<keyword evidence="8 20" id="KW-0347">Helicase</keyword>
<dbReference type="InterPro" id="IPR001650">
    <property type="entry name" value="Helicase_C-like"/>
</dbReference>
<dbReference type="SMART" id="SM00956">
    <property type="entry name" value="RQC"/>
    <property type="match status" value="1"/>
</dbReference>
<comment type="cofactor">
    <cofactor evidence="2">
        <name>Zn(2+)</name>
        <dbReference type="ChEBI" id="CHEBI:29105"/>
    </cofactor>
</comment>
<evidence type="ECO:0000256" key="16">
    <source>
        <dbReference type="NCBIfam" id="TIGR01389"/>
    </source>
</evidence>
<organism evidence="20 21">
    <name type="scientific">Fredinandcohnia quinoae</name>
    <dbReference type="NCBI Taxonomy" id="2918902"/>
    <lineage>
        <taxon>Bacteria</taxon>
        <taxon>Bacillati</taxon>
        <taxon>Bacillota</taxon>
        <taxon>Bacilli</taxon>
        <taxon>Bacillales</taxon>
        <taxon>Bacillaceae</taxon>
        <taxon>Fredinandcohnia</taxon>
    </lineage>
</organism>
<evidence type="ECO:0000313" key="21">
    <source>
        <dbReference type="Proteomes" id="UP001431131"/>
    </source>
</evidence>
<dbReference type="GO" id="GO:0006310">
    <property type="term" value="P:DNA recombination"/>
    <property type="evidence" value="ECO:0007669"/>
    <property type="project" value="UniProtKB-UniRule"/>
</dbReference>
<sequence>MIEQAEKVLKSYFGYSSFRKGQKDIIENILDGNDTLAIMPTGGGKSLCYQIPAMLLDGVTIVISPLISLMKDQVDTLHGVGIPATFINSSITSKEINNRIKEAQMGTQKIIYIAPERLDSPSFRSLLSSLQISMIAVDEAHCISQWGHDFRPSYRNINQMIVDLPYKPIVAALTATATVEVTNDICNQLKINESDVFVTGFARENLSFSIVKGENKRDFVKEFLKQNQNQSGIVYAATRKDVNELHSFLERVGYSVGKYHAGLSEEERNIAQDQFLFENVQVMVATNAFGMGIDKSNVRFVIHYSMPKNIEAYYQEAGRAGRDGEKSDCYLLYAPQDIQLQKFLIEQTSLDEHKKENEYKKLQQMIDFCHTEKCLQSYILEYFGEVDVQDCGRCVNCMDDREKVDVTTEALMVFSCIKRMKERFGKTIVAQVLKGSKNKRIQEFGFNSLSTYGLLKQYPEKQIVGLIDFLAAEGFVSLTNSQYPVLILAPKSLAVLKGEEKIFKKEQKKKQIVVNDKLFEMLREVRKEISIRDNVPPYIVFSDSTLREMSEQVPTDQKSMLEIKGVAQTKYERYGEDFLSAIRTYLDESKIANH</sequence>
<evidence type="ECO:0000256" key="12">
    <source>
        <dbReference type="ARBA" id="ARBA00023172"/>
    </source>
</evidence>
<keyword evidence="12" id="KW-0233">DNA recombination</keyword>
<dbReference type="InterPro" id="IPR018982">
    <property type="entry name" value="RQC_domain"/>
</dbReference>
<dbReference type="InterPro" id="IPR036390">
    <property type="entry name" value="WH_DNA-bd_sf"/>
</dbReference>
<evidence type="ECO:0000256" key="6">
    <source>
        <dbReference type="ARBA" id="ARBA00022763"/>
    </source>
</evidence>
<evidence type="ECO:0000256" key="10">
    <source>
        <dbReference type="ARBA" id="ARBA00022840"/>
    </source>
</evidence>
<dbReference type="SMART" id="SM00341">
    <property type="entry name" value="HRDC"/>
    <property type="match status" value="1"/>
</dbReference>
<dbReference type="GO" id="GO:0043138">
    <property type="term" value="F:3'-5' DNA helicase activity"/>
    <property type="evidence" value="ECO:0007669"/>
    <property type="project" value="UniProtKB-EC"/>
</dbReference>
<dbReference type="Pfam" id="PF00570">
    <property type="entry name" value="HRDC"/>
    <property type="match status" value="1"/>
</dbReference>
<dbReference type="GO" id="GO:0005737">
    <property type="term" value="C:cytoplasm"/>
    <property type="evidence" value="ECO:0007669"/>
    <property type="project" value="TreeGrafter"/>
</dbReference>
<evidence type="ECO:0000256" key="1">
    <source>
        <dbReference type="ARBA" id="ARBA00001946"/>
    </source>
</evidence>
<dbReference type="InterPro" id="IPR010997">
    <property type="entry name" value="HRDC-like_sf"/>
</dbReference>
<accession>A0AAW5DZY2</accession>
<dbReference type="InterPro" id="IPR014001">
    <property type="entry name" value="Helicase_ATP-bd"/>
</dbReference>
<dbReference type="InterPro" id="IPR004589">
    <property type="entry name" value="DNA_helicase_ATP-dep_RecQ"/>
</dbReference>
<reference evidence="20" key="1">
    <citation type="submission" date="2022-02" db="EMBL/GenBank/DDBJ databases">
        <title>Fredinandcohnia quinoae sp. nov. isolated from Chenopodium quinoa seeds.</title>
        <authorList>
            <person name="Saati-Santamaria Z."/>
            <person name="Flores-Felix J.D."/>
            <person name="Igual J.M."/>
            <person name="Velazquez E."/>
            <person name="Garcia-Fraile P."/>
            <person name="Martinez-Molina E."/>
        </authorList>
    </citation>
    <scope>NUCLEOTIDE SEQUENCE</scope>
    <source>
        <strain evidence="20">SECRCQ15</strain>
    </source>
</reference>
<evidence type="ECO:0000313" key="20">
    <source>
        <dbReference type="EMBL" id="MCH1623989.1"/>
    </source>
</evidence>
<dbReference type="RefSeq" id="WP_240252237.1">
    <property type="nucleotide sequence ID" value="NZ_JAKTTI010000001.1"/>
</dbReference>
<dbReference type="SUPFAM" id="SSF47819">
    <property type="entry name" value="HRDC-like"/>
    <property type="match status" value="1"/>
</dbReference>
<dbReference type="PROSITE" id="PS51194">
    <property type="entry name" value="HELICASE_CTER"/>
    <property type="match status" value="1"/>
</dbReference>
<comment type="catalytic activity">
    <reaction evidence="15">
        <text>Couples ATP hydrolysis with the unwinding of duplex DNA by translocating in the 3'-5' direction.</text>
        <dbReference type="EC" id="5.6.2.4"/>
    </reaction>
</comment>
<dbReference type="PANTHER" id="PTHR13710:SF105">
    <property type="entry name" value="ATP-DEPENDENT DNA HELICASE Q1"/>
    <property type="match status" value="1"/>
</dbReference>
<dbReference type="GO" id="GO:0003677">
    <property type="term" value="F:DNA binding"/>
    <property type="evidence" value="ECO:0007669"/>
    <property type="project" value="UniProtKB-KW"/>
</dbReference>
<feature type="domain" description="Helicase ATP-binding" evidence="18">
    <location>
        <begin position="26"/>
        <end position="195"/>
    </location>
</feature>
<evidence type="ECO:0000256" key="2">
    <source>
        <dbReference type="ARBA" id="ARBA00001947"/>
    </source>
</evidence>
<comment type="similarity">
    <text evidence="3">Belongs to the helicase family. RecQ subfamily.</text>
</comment>
<evidence type="ECO:0000256" key="13">
    <source>
        <dbReference type="ARBA" id="ARBA00023204"/>
    </source>
</evidence>
<evidence type="ECO:0000256" key="15">
    <source>
        <dbReference type="ARBA" id="ARBA00034617"/>
    </source>
</evidence>
<keyword evidence="10" id="KW-0067">ATP-binding</keyword>
<evidence type="ECO:0000259" key="18">
    <source>
        <dbReference type="PROSITE" id="PS51192"/>
    </source>
</evidence>
<keyword evidence="9" id="KW-0862">Zinc</keyword>
<dbReference type="Pfam" id="PF16124">
    <property type="entry name" value="RecQ_Zn_bind"/>
    <property type="match status" value="1"/>
</dbReference>
<dbReference type="Gene3D" id="1.10.10.10">
    <property type="entry name" value="Winged helix-like DNA-binding domain superfamily/Winged helix DNA-binding domain"/>
    <property type="match status" value="1"/>
</dbReference>
<dbReference type="Proteomes" id="UP001431131">
    <property type="component" value="Unassembled WGS sequence"/>
</dbReference>
<keyword evidence="4" id="KW-0479">Metal-binding</keyword>
<evidence type="ECO:0000256" key="14">
    <source>
        <dbReference type="ARBA" id="ARBA00023235"/>
    </source>
</evidence>